<accession>A0A9D4WAG2</accession>
<evidence type="ECO:0000313" key="9">
    <source>
        <dbReference type="EMBL" id="KAI5399179.1"/>
    </source>
</evidence>
<dbReference type="InterPro" id="IPR032454">
    <property type="entry name" value="Histone_H2A_C"/>
</dbReference>
<sequence length="243" mass="27464">MAIRNDEELGKLLAGVTIARGGGVLPNINPVCFCQRGMKTLLPVLPSLLQRPRKSPKKAVEKTTAFALLTLERLLFCPKRIYAINREFPPPNEQFILDSEQLQSQFRTMSNYILWRKLFLCHLVAPCSGHRSQSDFLRSLSAFGDAVNSIQPAISQQSRFHLQKPQHQIKEQNALVMNKKIRSIMAERQATILEIELEAAMSEKNEALAARDVALRQRDEALAQRDNALLEWDNAPCSPTMSE</sequence>
<dbReference type="GO" id="GO:0046982">
    <property type="term" value="F:protein heterodimerization activity"/>
    <property type="evidence" value="ECO:0007669"/>
    <property type="project" value="InterPro"/>
</dbReference>
<protein>
    <recommendedName>
        <fullName evidence="7">GAGA-binding transcriptional activator</fullName>
    </recommendedName>
</protein>
<gene>
    <name evidence="9" type="ORF">KIW84_064529</name>
</gene>
<dbReference type="Gramene" id="Psat06G0452900-T1">
    <property type="protein sequence ID" value="KAI5399179.1"/>
    <property type="gene ID" value="KIW84_064529"/>
</dbReference>
<evidence type="ECO:0000256" key="1">
    <source>
        <dbReference type="ARBA" id="ARBA00004123"/>
    </source>
</evidence>
<comment type="similarity">
    <text evidence="2 7">Belongs to the BBR/BPC family.</text>
</comment>
<comment type="caution">
    <text evidence="9">The sequence shown here is derived from an EMBL/GenBank/DDBJ whole genome shotgun (WGS) entry which is preliminary data.</text>
</comment>
<feature type="domain" description="Histone H2A C-terminal" evidence="8">
    <location>
        <begin position="7"/>
        <end position="32"/>
    </location>
</feature>
<dbReference type="Pfam" id="PF06217">
    <property type="entry name" value="GAGA_bind"/>
    <property type="match status" value="1"/>
</dbReference>
<dbReference type="AlphaFoldDB" id="A0A9D4WAG2"/>
<evidence type="ECO:0000256" key="5">
    <source>
        <dbReference type="ARBA" id="ARBA00023163"/>
    </source>
</evidence>
<evidence type="ECO:0000256" key="2">
    <source>
        <dbReference type="ARBA" id="ARBA00007911"/>
    </source>
</evidence>
<keyword evidence="4 7" id="KW-0238">DNA-binding</keyword>
<evidence type="ECO:0000256" key="4">
    <source>
        <dbReference type="ARBA" id="ARBA00023125"/>
    </source>
</evidence>
<dbReference type="GO" id="GO:0003700">
    <property type="term" value="F:DNA-binding transcription factor activity"/>
    <property type="evidence" value="ECO:0007669"/>
    <property type="project" value="UniProtKB-UniRule"/>
</dbReference>
<keyword evidence="3 7" id="KW-0805">Transcription regulation</keyword>
<evidence type="ECO:0000256" key="6">
    <source>
        <dbReference type="ARBA" id="ARBA00023242"/>
    </source>
</evidence>
<evidence type="ECO:0000256" key="3">
    <source>
        <dbReference type="ARBA" id="ARBA00023015"/>
    </source>
</evidence>
<name>A0A9D4WAG2_PEA</name>
<comment type="subcellular location">
    <subcellularLocation>
        <location evidence="1 7">Nucleus</location>
    </subcellularLocation>
</comment>
<dbReference type="Pfam" id="PF16211">
    <property type="entry name" value="Histone_H2A_C"/>
    <property type="match status" value="1"/>
</dbReference>
<organism evidence="9 10">
    <name type="scientific">Pisum sativum</name>
    <name type="common">Garden pea</name>
    <name type="synonym">Lathyrus oleraceus</name>
    <dbReference type="NCBI Taxonomy" id="3888"/>
    <lineage>
        <taxon>Eukaryota</taxon>
        <taxon>Viridiplantae</taxon>
        <taxon>Streptophyta</taxon>
        <taxon>Embryophyta</taxon>
        <taxon>Tracheophyta</taxon>
        <taxon>Spermatophyta</taxon>
        <taxon>Magnoliopsida</taxon>
        <taxon>eudicotyledons</taxon>
        <taxon>Gunneridae</taxon>
        <taxon>Pentapetalae</taxon>
        <taxon>rosids</taxon>
        <taxon>fabids</taxon>
        <taxon>Fabales</taxon>
        <taxon>Fabaceae</taxon>
        <taxon>Papilionoideae</taxon>
        <taxon>50 kb inversion clade</taxon>
        <taxon>NPAAA clade</taxon>
        <taxon>Hologalegina</taxon>
        <taxon>IRL clade</taxon>
        <taxon>Fabeae</taxon>
        <taxon>Lathyrus</taxon>
    </lineage>
</organism>
<dbReference type="EMBL" id="JAMSHJ010000006">
    <property type="protein sequence ID" value="KAI5399179.1"/>
    <property type="molecule type" value="Genomic_DNA"/>
</dbReference>
<reference evidence="9 10" key="1">
    <citation type="journal article" date="2022" name="Nat. Genet.">
        <title>Improved pea reference genome and pan-genome highlight genomic features and evolutionary characteristics.</title>
        <authorList>
            <person name="Yang T."/>
            <person name="Liu R."/>
            <person name="Luo Y."/>
            <person name="Hu S."/>
            <person name="Wang D."/>
            <person name="Wang C."/>
            <person name="Pandey M.K."/>
            <person name="Ge S."/>
            <person name="Xu Q."/>
            <person name="Li N."/>
            <person name="Li G."/>
            <person name="Huang Y."/>
            <person name="Saxena R.K."/>
            <person name="Ji Y."/>
            <person name="Li M."/>
            <person name="Yan X."/>
            <person name="He Y."/>
            <person name="Liu Y."/>
            <person name="Wang X."/>
            <person name="Xiang C."/>
            <person name="Varshney R.K."/>
            <person name="Ding H."/>
            <person name="Gao S."/>
            <person name="Zong X."/>
        </authorList>
    </citation>
    <scope>NUCLEOTIDE SEQUENCE [LARGE SCALE GENOMIC DNA]</scope>
    <source>
        <strain evidence="9 10">cv. Zhongwan 6</strain>
    </source>
</reference>
<evidence type="ECO:0000313" key="10">
    <source>
        <dbReference type="Proteomes" id="UP001058974"/>
    </source>
</evidence>
<keyword evidence="10" id="KW-1185">Reference proteome</keyword>
<dbReference type="Gene3D" id="1.10.20.10">
    <property type="entry name" value="Histone, subunit A"/>
    <property type="match status" value="1"/>
</dbReference>
<dbReference type="GO" id="GO:0005634">
    <property type="term" value="C:nucleus"/>
    <property type="evidence" value="ECO:0007669"/>
    <property type="project" value="UniProtKB-SubCell"/>
</dbReference>
<dbReference type="InterPro" id="IPR009072">
    <property type="entry name" value="Histone-fold"/>
</dbReference>
<keyword evidence="6 7" id="KW-0539">Nucleus</keyword>
<evidence type="ECO:0000256" key="7">
    <source>
        <dbReference type="RuleBase" id="RU367160"/>
    </source>
</evidence>
<comment type="function">
    <text evidence="7">Transcriptional regulator that specifically binds to GA-rich elements (GAGA-repeats) present in regulatory sequences of genes involved in developmental processes.</text>
</comment>
<dbReference type="InterPro" id="IPR010409">
    <property type="entry name" value="GAGA-bd_tscrpt_act"/>
</dbReference>
<dbReference type="Proteomes" id="UP001058974">
    <property type="component" value="Chromosome 6"/>
</dbReference>
<dbReference type="GO" id="GO:0003677">
    <property type="term" value="F:DNA binding"/>
    <property type="evidence" value="ECO:0007669"/>
    <property type="project" value="UniProtKB-KW"/>
</dbReference>
<evidence type="ECO:0000259" key="8">
    <source>
        <dbReference type="Pfam" id="PF16211"/>
    </source>
</evidence>
<proteinExistence type="inferred from homology"/>
<keyword evidence="5 7" id="KW-0804">Transcription</keyword>